<dbReference type="EMBL" id="SWJZ01000010">
    <property type="protein sequence ID" value="TKD25226.1"/>
    <property type="molecule type" value="Genomic_DNA"/>
</dbReference>
<organism evidence="2 3">
    <name type="scientific">Rhodobacter capsulatus</name>
    <name type="common">Rhodopseudomonas capsulata</name>
    <dbReference type="NCBI Taxonomy" id="1061"/>
    <lineage>
        <taxon>Bacteria</taxon>
        <taxon>Pseudomonadati</taxon>
        <taxon>Pseudomonadota</taxon>
        <taxon>Alphaproteobacteria</taxon>
        <taxon>Rhodobacterales</taxon>
        <taxon>Rhodobacter group</taxon>
        <taxon>Rhodobacter</taxon>
    </lineage>
</organism>
<accession>A0A4U1K031</accession>
<protein>
    <recommendedName>
        <fullName evidence="1">TniQ domain-containing protein</fullName>
    </recommendedName>
</protein>
<name>A0A4U1K031_RHOCA</name>
<reference evidence="2 3" key="1">
    <citation type="submission" date="2019-04" db="EMBL/GenBank/DDBJ databases">
        <title>Draft Whole-Genome sequence of the purple photosynthetic bacterium Rhodobacter capsulatus SP108 with an indigenous class A beta-lactamase.</title>
        <authorList>
            <person name="Robertson S."/>
            <person name="Meyer T.E."/>
            <person name="Kyndt J.A."/>
        </authorList>
    </citation>
    <scope>NUCLEOTIDE SEQUENCE [LARGE SCALE GENOMIC DNA]</scope>
    <source>
        <strain evidence="2 3">SP108</strain>
    </source>
</reference>
<dbReference type="OrthoDB" id="7595282at2"/>
<comment type="caution">
    <text evidence="2">The sequence shown here is derived from an EMBL/GenBank/DDBJ whole genome shotgun (WGS) entry which is preliminary data.</text>
</comment>
<dbReference type="InterPro" id="IPR009492">
    <property type="entry name" value="TniQ"/>
</dbReference>
<dbReference type="Proteomes" id="UP000310597">
    <property type="component" value="Unassembled WGS sequence"/>
</dbReference>
<sequence length="635" mass="70774">MGQHRFDRRHRPPAMEAEKMSHLVPFLPIAADETLMSWATRLAALHTGESLVPFLNDIGLPLDDLDKATDAAIDLLAERTGHDPAQLVRNAMRTLEWRRYMLRGEIFMAEFLRGSDTGFCPACLLEDDARGNSRLHRRGRLLWLLRPIRVCPDHELPLIDRPKTDWLDRARQMALIVPETGAQLEALRDSLQARKPAMLQRYVIDRLEGRTGPDWLDGQRIDQAARATEMLGVILAFGTKPNLDLLSPKDWDEAAEAGFPFVARGEMGIREALGLVEERSRSPGKLSRKAGPQQRFGRLYQWLQFSKNRKDPGPIRHAVREYILDTSEVAPGKPVCGEVVVTRRRHSIASLAAETKLHASTLRSLLVSHGLVDDTAARTGGTFDAVEANRIVQPVLQAIPIVRLPGYINASRGQVRQLISAGILPQIDLKLSAQHKYGAQVLAPDADAFLAKLRDRARDVDDVPEGWVSIDVAAQKTRVSTDGIYRMILEGKLKRVVRLRDVFGCYALHLDPAEIVTATTPDVPVKTLSLSAVSMSLDIPSPVILRLIDGAVGVTRLRVHEVSSTGQPRLSPVDVELFAKTYVSLRRLSRETQISRNTLVKKLSDQGCQPIVDPMELGVELYRRRDLPPGIYGLM</sequence>
<dbReference type="AlphaFoldDB" id="A0A4U1K031"/>
<evidence type="ECO:0000313" key="2">
    <source>
        <dbReference type="EMBL" id="TKD25226.1"/>
    </source>
</evidence>
<evidence type="ECO:0000313" key="3">
    <source>
        <dbReference type="Proteomes" id="UP000310597"/>
    </source>
</evidence>
<evidence type="ECO:0000259" key="1">
    <source>
        <dbReference type="Pfam" id="PF06527"/>
    </source>
</evidence>
<proteinExistence type="predicted"/>
<dbReference type="Pfam" id="PF06527">
    <property type="entry name" value="TniQ"/>
    <property type="match status" value="1"/>
</dbReference>
<gene>
    <name evidence="2" type="ORF">FBT96_03420</name>
</gene>
<feature type="domain" description="TniQ" evidence="1">
    <location>
        <begin position="26"/>
        <end position="158"/>
    </location>
</feature>